<proteinExistence type="predicted"/>
<accession>A0A926Q2A7</accession>
<keyword evidence="1" id="KW-0732">Signal</keyword>
<organism evidence="2 3">
    <name type="scientific">Sinomicrobium weinanense</name>
    <dbReference type="NCBI Taxonomy" id="2842200"/>
    <lineage>
        <taxon>Bacteria</taxon>
        <taxon>Pseudomonadati</taxon>
        <taxon>Bacteroidota</taxon>
        <taxon>Flavobacteriia</taxon>
        <taxon>Flavobacteriales</taxon>
        <taxon>Flavobacteriaceae</taxon>
        <taxon>Sinomicrobium</taxon>
    </lineage>
</organism>
<evidence type="ECO:0000313" key="2">
    <source>
        <dbReference type="EMBL" id="MBC9795654.1"/>
    </source>
</evidence>
<gene>
    <name evidence="2" type="ORF">IBL28_06735</name>
</gene>
<dbReference type="AlphaFoldDB" id="A0A926Q2A7"/>
<sequence length="229" mass="25977">MLKKLLFILTFTLGVSSVFAQKTFDNGVITYEMNQTKEARDGSEIKTKATTVFHIKGKEAKMNMALKYMNMDLRMEYLINAENKTGLFLTEGMDQKMASKLTPADYDDLVKKNQFPIEEIEPTDETKEILGYTCKKVIATVKQGEGMKMDIYYTEAIKPLAVEGLGYAYVKEINGLPLEYNMYNSTSNTTFKATEIKEGDAKDSDFDYDIPEGYEEIPYSELSKMMGGM</sequence>
<protein>
    <recommendedName>
        <fullName evidence="4">GLPGLI family protein</fullName>
    </recommendedName>
</protein>
<feature type="signal peptide" evidence="1">
    <location>
        <begin position="1"/>
        <end position="20"/>
    </location>
</feature>
<dbReference type="RefSeq" id="WP_187964803.1">
    <property type="nucleotide sequence ID" value="NZ_JACVDC010000013.1"/>
</dbReference>
<evidence type="ECO:0000313" key="3">
    <source>
        <dbReference type="Proteomes" id="UP000653730"/>
    </source>
</evidence>
<feature type="chain" id="PRO_5037413060" description="GLPGLI family protein" evidence="1">
    <location>
        <begin position="21"/>
        <end position="229"/>
    </location>
</feature>
<evidence type="ECO:0008006" key="4">
    <source>
        <dbReference type="Google" id="ProtNLM"/>
    </source>
</evidence>
<dbReference type="EMBL" id="JACVDC010000013">
    <property type="protein sequence ID" value="MBC9795654.1"/>
    <property type="molecule type" value="Genomic_DNA"/>
</dbReference>
<keyword evidence="3" id="KW-1185">Reference proteome</keyword>
<evidence type="ECO:0000256" key="1">
    <source>
        <dbReference type="SAM" id="SignalP"/>
    </source>
</evidence>
<reference evidence="2 3" key="1">
    <citation type="submission" date="2020-09" db="EMBL/GenBank/DDBJ databases">
        <title>Sinomicrobium weinanense sp. nov., a halophilic bacteria isolated from saline-alkali soil.</title>
        <authorList>
            <person name="Wu P."/>
            <person name="Ren H."/>
            <person name="Mei Y."/>
            <person name="Liang Y."/>
            <person name="Chen Z."/>
        </authorList>
    </citation>
    <scope>NUCLEOTIDE SEQUENCE [LARGE SCALE GENOMIC DNA]</scope>
    <source>
        <strain evidence="2 3">FJxs</strain>
    </source>
</reference>
<dbReference type="Proteomes" id="UP000653730">
    <property type="component" value="Unassembled WGS sequence"/>
</dbReference>
<name>A0A926Q2A7_9FLAO</name>
<comment type="caution">
    <text evidence="2">The sequence shown here is derived from an EMBL/GenBank/DDBJ whole genome shotgun (WGS) entry which is preliminary data.</text>
</comment>